<name>A0AAN6GAH8_9BASI</name>
<evidence type="ECO:0000313" key="3">
    <source>
        <dbReference type="Proteomes" id="UP001176521"/>
    </source>
</evidence>
<reference evidence="2" key="1">
    <citation type="journal article" date="2023" name="PhytoFront">
        <title>Draft Genome Resources of Seven Strains of Tilletia horrida, Causal Agent of Kernel Smut of Rice.</title>
        <authorList>
            <person name="Khanal S."/>
            <person name="Antony Babu S."/>
            <person name="Zhou X.G."/>
        </authorList>
    </citation>
    <scope>NUCLEOTIDE SEQUENCE</scope>
    <source>
        <strain evidence="2">TX3</strain>
    </source>
</reference>
<feature type="compositionally biased region" description="Basic and acidic residues" evidence="1">
    <location>
        <begin position="326"/>
        <end position="342"/>
    </location>
</feature>
<dbReference type="AlphaFoldDB" id="A0AAN6GAH8"/>
<feature type="compositionally biased region" description="Basic and acidic residues" evidence="1">
    <location>
        <begin position="73"/>
        <end position="87"/>
    </location>
</feature>
<proteinExistence type="predicted"/>
<accession>A0AAN6GAH8</accession>
<organism evidence="2 3">
    <name type="scientific">Tilletia horrida</name>
    <dbReference type="NCBI Taxonomy" id="155126"/>
    <lineage>
        <taxon>Eukaryota</taxon>
        <taxon>Fungi</taxon>
        <taxon>Dikarya</taxon>
        <taxon>Basidiomycota</taxon>
        <taxon>Ustilaginomycotina</taxon>
        <taxon>Exobasidiomycetes</taxon>
        <taxon>Tilletiales</taxon>
        <taxon>Tilletiaceae</taxon>
        <taxon>Tilletia</taxon>
    </lineage>
</organism>
<dbReference type="InterPro" id="IPR011990">
    <property type="entry name" value="TPR-like_helical_dom_sf"/>
</dbReference>
<dbReference type="SUPFAM" id="SSF48452">
    <property type="entry name" value="TPR-like"/>
    <property type="match status" value="2"/>
</dbReference>
<feature type="compositionally biased region" description="Acidic residues" evidence="1">
    <location>
        <begin position="44"/>
        <end position="56"/>
    </location>
</feature>
<keyword evidence="3" id="KW-1185">Reference proteome</keyword>
<evidence type="ECO:0000313" key="2">
    <source>
        <dbReference type="EMBL" id="KAK0530382.1"/>
    </source>
</evidence>
<feature type="region of interest" description="Disordered" evidence="1">
    <location>
        <begin position="318"/>
        <end position="357"/>
    </location>
</feature>
<dbReference type="Gene3D" id="1.25.40.10">
    <property type="entry name" value="Tetratricopeptide repeat domain"/>
    <property type="match status" value="2"/>
</dbReference>
<evidence type="ECO:0000256" key="1">
    <source>
        <dbReference type="SAM" id="MobiDB-lite"/>
    </source>
</evidence>
<feature type="compositionally biased region" description="Polar residues" evidence="1">
    <location>
        <begin position="344"/>
        <end position="353"/>
    </location>
</feature>
<feature type="region of interest" description="Disordered" evidence="1">
    <location>
        <begin position="1"/>
        <end position="89"/>
    </location>
</feature>
<dbReference type="Proteomes" id="UP001176521">
    <property type="component" value="Unassembled WGS sequence"/>
</dbReference>
<dbReference type="EMBL" id="JAPDMQ010000216">
    <property type="protein sequence ID" value="KAK0530382.1"/>
    <property type="molecule type" value="Genomic_DNA"/>
</dbReference>
<comment type="caution">
    <text evidence="2">The sequence shown here is derived from an EMBL/GenBank/DDBJ whole genome shotgun (WGS) entry which is preliminary data.</text>
</comment>
<sequence length="916" mass="101738">MTGDSGTHGLQDEDGDHPMADSGGGQENGPGAQDPPPSAAVPVDDTDGEAAADEDEGKNKEDASTQSDASEWTVKDRMEEPAEEPLRRSTVVDPWHCSFRCQGEAAPQDIVGLHDEIAALTLQCSDMIYDALESIQWLILDFSKHKRLLSPIHAFCRRLLRFLLAVAKHEAAHGNRDQMGTAKSIYLHIVAAAIQSWQDLQCGSDYKIAYLSSRARRRVRRSMMRMNLRFKKLVAETELQLGVVSKHRRLAAELLGRPESVLESATISSHLRKALNSALGQTDVGYEDLKERVCKLLQLCPLLDGILWTPDTLNAGASEHKRKRDSFKPSQDETENEERPQHDQPWTPTTEAISNLPPDELGPAARLFLTRGVHLLALPRNLAFEDHAAAQRWMDEMSYATVVAAHVPALPKRLKSADAFVCLHGVLVTLCLNGSYKAASAFAEVLTITLREELERDPSSTQIRMRLANALGALGWLLWASDDDFEAISAAREAMRVLQQLQDPKHPRRSLLLGRIGSLHSRWLLEAELIYDEDEVDRSVSLIRQVLKHRPDDDDVRQALAEALDTQFRCFWHRPAQVASIKAELLRLYRVLNQARPHLYECELEQLLRDTSIPVDDDQQRVSNYDEAIRITSNLTRRFPDSYAYQLEGAYLELGCFHADRRNFPEAMDALQRGINLSTPRTASSAGSKHSYCASALLQARAKVFFEMEMYVSATTDAQSALACAGRSITGRAEALRLIAFSQLLSGDAAEAAVQFSSVMETLKKEYRSLHARSVRHSPDYILMLGQLGAVECANGDVEKAWATGADAVHLGRRWLKHETDRVSKVEHAHGCNLLYLAATLIEAARLDEAESRLLQSLRQLEGRADGRVQLKTALVMLARVQNALGRASEAAETQAQADAMPERGFAARLGRAASS</sequence>
<gene>
    <name evidence="2" type="ORF">OC842_003942</name>
</gene>
<protein>
    <submittedName>
        <fullName evidence="2">Uncharacterized protein</fullName>
    </submittedName>
</protein>